<feature type="repeat" description="WD" evidence="3">
    <location>
        <begin position="28"/>
        <end position="60"/>
    </location>
</feature>
<dbReference type="PANTHER" id="PTHR22847">
    <property type="entry name" value="WD40 REPEAT PROTEIN"/>
    <property type="match status" value="1"/>
</dbReference>
<dbReference type="PROSITE" id="PS50082">
    <property type="entry name" value="WD_REPEATS_2"/>
    <property type="match status" value="3"/>
</dbReference>
<keyword evidence="2" id="KW-0677">Repeat</keyword>
<dbReference type="PRINTS" id="PR00320">
    <property type="entry name" value="GPROTEINBRPT"/>
</dbReference>
<proteinExistence type="predicted"/>
<comment type="caution">
    <text evidence="4">The sequence shown here is derived from an EMBL/GenBank/DDBJ whole genome shotgun (WGS) entry which is preliminary data.</text>
</comment>
<dbReference type="InterPro" id="IPR020472">
    <property type="entry name" value="WD40_PAC1"/>
</dbReference>
<dbReference type="InterPro" id="IPR015943">
    <property type="entry name" value="WD40/YVTN_repeat-like_dom_sf"/>
</dbReference>
<evidence type="ECO:0000256" key="3">
    <source>
        <dbReference type="PROSITE-ProRule" id="PRU00221"/>
    </source>
</evidence>
<evidence type="ECO:0000256" key="1">
    <source>
        <dbReference type="ARBA" id="ARBA00022574"/>
    </source>
</evidence>
<evidence type="ECO:0000313" key="5">
    <source>
        <dbReference type="Proteomes" id="UP000283269"/>
    </source>
</evidence>
<dbReference type="Gene3D" id="2.130.10.10">
    <property type="entry name" value="YVTN repeat-like/Quinoprotein amine dehydrogenase"/>
    <property type="match status" value="1"/>
</dbReference>
<dbReference type="EMBL" id="NHYD01000887">
    <property type="protein sequence ID" value="PPQ92961.1"/>
    <property type="molecule type" value="Genomic_DNA"/>
</dbReference>
<feature type="repeat" description="WD" evidence="3">
    <location>
        <begin position="70"/>
        <end position="102"/>
    </location>
</feature>
<dbReference type="InterPro" id="IPR001680">
    <property type="entry name" value="WD40_rpt"/>
</dbReference>
<dbReference type="GO" id="GO:1990234">
    <property type="term" value="C:transferase complex"/>
    <property type="evidence" value="ECO:0007669"/>
    <property type="project" value="UniProtKB-ARBA"/>
</dbReference>
<keyword evidence="5" id="KW-1185">Reference proteome</keyword>
<name>A0A409XQI0_PSICY</name>
<dbReference type="OrthoDB" id="2615105at2759"/>
<sequence>DGSCIVSGSWDKSVRVWDALTGNEKLVLNGHTDSVNSVAFSSDGSCIVSGSQDKSVRVWDALIGNQKLVLNGHTDLVNSVAFSSDGSRILSGSTDNSFWAWDQLPQCRALRYIREEVATSIHVLEHTGWLLSPDGEGYLMFVPSGESLPDDANILTIPQSLVAHVDFSNSKLGPEWGSCYSS</sequence>
<organism evidence="4 5">
    <name type="scientific">Psilocybe cyanescens</name>
    <dbReference type="NCBI Taxonomy" id="93625"/>
    <lineage>
        <taxon>Eukaryota</taxon>
        <taxon>Fungi</taxon>
        <taxon>Dikarya</taxon>
        <taxon>Basidiomycota</taxon>
        <taxon>Agaricomycotina</taxon>
        <taxon>Agaricomycetes</taxon>
        <taxon>Agaricomycetidae</taxon>
        <taxon>Agaricales</taxon>
        <taxon>Agaricineae</taxon>
        <taxon>Strophariaceae</taxon>
        <taxon>Psilocybe</taxon>
    </lineage>
</organism>
<feature type="non-terminal residue" evidence="4">
    <location>
        <position position="1"/>
    </location>
</feature>
<feature type="repeat" description="WD" evidence="3">
    <location>
        <begin position="1"/>
        <end position="27"/>
    </location>
</feature>
<dbReference type="STRING" id="93625.A0A409XQI0"/>
<dbReference type="InterPro" id="IPR036322">
    <property type="entry name" value="WD40_repeat_dom_sf"/>
</dbReference>
<dbReference type="Proteomes" id="UP000283269">
    <property type="component" value="Unassembled WGS sequence"/>
</dbReference>
<evidence type="ECO:0000256" key="2">
    <source>
        <dbReference type="ARBA" id="ARBA00022737"/>
    </source>
</evidence>
<gene>
    <name evidence="4" type="ORF">CVT25_000161</name>
</gene>
<dbReference type="InParanoid" id="A0A409XQI0"/>
<keyword evidence="1 3" id="KW-0853">WD repeat</keyword>
<reference evidence="4 5" key="1">
    <citation type="journal article" date="2018" name="Evol. Lett.">
        <title>Horizontal gene cluster transfer increased hallucinogenic mushroom diversity.</title>
        <authorList>
            <person name="Reynolds H.T."/>
            <person name="Vijayakumar V."/>
            <person name="Gluck-Thaler E."/>
            <person name="Korotkin H.B."/>
            <person name="Matheny P.B."/>
            <person name="Slot J.C."/>
        </authorList>
    </citation>
    <scope>NUCLEOTIDE SEQUENCE [LARGE SCALE GENOMIC DNA]</scope>
    <source>
        <strain evidence="4 5">2631</strain>
    </source>
</reference>
<evidence type="ECO:0000313" key="4">
    <source>
        <dbReference type="EMBL" id="PPQ92961.1"/>
    </source>
</evidence>
<protein>
    <submittedName>
        <fullName evidence="4">Uncharacterized protein</fullName>
    </submittedName>
</protein>
<dbReference type="Pfam" id="PF00400">
    <property type="entry name" value="WD40"/>
    <property type="match status" value="3"/>
</dbReference>
<dbReference type="GO" id="GO:0005634">
    <property type="term" value="C:nucleus"/>
    <property type="evidence" value="ECO:0007669"/>
    <property type="project" value="TreeGrafter"/>
</dbReference>
<dbReference type="SMART" id="SM00320">
    <property type="entry name" value="WD40"/>
    <property type="match status" value="2"/>
</dbReference>
<dbReference type="AlphaFoldDB" id="A0A409XQI0"/>
<dbReference type="SUPFAM" id="SSF50978">
    <property type="entry name" value="WD40 repeat-like"/>
    <property type="match status" value="1"/>
</dbReference>
<accession>A0A409XQI0</accession>
<dbReference type="PROSITE" id="PS50294">
    <property type="entry name" value="WD_REPEATS_REGION"/>
    <property type="match status" value="3"/>
</dbReference>
<dbReference type="PANTHER" id="PTHR22847:SF637">
    <property type="entry name" value="WD REPEAT DOMAIN 5B"/>
    <property type="match status" value="1"/>
</dbReference>